<keyword evidence="2" id="KW-1133">Transmembrane helix</keyword>
<feature type="transmembrane region" description="Helical" evidence="2">
    <location>
        <begin position="46"/>
        <end position="69"/>
    </location>
</feature>
<gene>
    <name evidence="3" type="ORF">SPIL2461_LOCUS21551</name>
</gene>
<evidence type="ECO:0000256" key="2">
    <source>
        <dbReference type="SAM" id="Phobius"/>
    </source>
</evidence>
<reference evidence="3" key="1">
    <citation type="submission" date="2021-02" db="EMBL/GenBank/DDBJ databases">
        <authorList>
            <person name="Dougan E. K."/>
            <person name="Rhodes N."/>
            <person name="Thang M."/>
            <person name="Chan C."/>
        </authorList>
    </citation>
    <scope>NUCLEOTIDE SEQUENCE</scope>
</reference>
<keyword evidence="2" id="KW-0472">Membrane</keyword>
<dbReference type="AlphaFoldDB" id="A0A812XTJ2"/>
<name>A0A812XTJ2_SYMPI</name>
<dbReference type="Proteomes" id="UP000649617">
    <property type="component" value="Unassembled WGS sequence"/>
</dbReference>
<sequence length="157" mass="17754">GGSVRVWHGFNPQVAWCKEGTVSLAKEAHSSQAVVKADPERRFGKLYVACGACCLVSLVLLCLRGMVLLRTENQRLGNENQQLASRFEQMLHKLDEAREVGQMWASKLEQVSLERDEAREEVQRLANELQLLQGSSRAFYNMFQRCIGQFWGVPQDG</sequence>
<comment type="caution">
    <text evidence="3">The sequence shown here is derived from an EMBL/GenBank/DDBJ whole genome shotgun (WGS) entry which is preliminary data.</text>
</comment>
<organism evidence="3 4">
    <name type="scientific">Symbiodinium pilosum</name>
    <name type="common">Dinoflagellate</name>
    <dbReference type="NCBI Taxonomy" id="2952"/>
    <lineage>
        <taxon>Eukaryota</taxon>
        <taxon>Sar</taxon>
        <taxon>Alveolata</taxon>
        <taxon>Dinophyceae</taxon>
        <taxon>Suessiales</taxon>
        <taxon>Symbiodiniaceae</taxon>
        <taxon>Symbiodinium</taxon>
    </lineage>
</organism>
<keyword evidence="1" id="KW-0175">Coiled coil</keyword>
<keyword evidence="4" id="KW-1185">Reference proteome</keyword>
<proteinExistence type="predicted"/>
<feature type="non-terminal residue" evidence="3">
    <location>
        <position position="1"/>
    </location>
</feature>
<keyword evidence="2" id="KW-0812">Transmembrane</keyword>
<dbReference type="EMBL" id="CAJNIZ010046358">
    <property type="protein sequence ID" value="CAE7746337.1"/>
    <property type="molecule type" value="Genomic_DNA"/>
</dbReference>
<feature type="coiled-coil region" evidence="1">
    <location>
        <begin position="66"/>
        <end position="135"/>
    </location>
</feature>
<accession>A0A812XTJ2</accession>
<protein>
    <submittedName>
        <fullName evidence="3">Uncharacterized protein</fullName>
    </submittedName>
</protein>
<evidence type="ECO:0000313" key="4">
    <source>
        <dbReference type="Proteomes" id="UP000649617"/>
    </source>
</evidence>
<evidence type="ECO:0000256" key="1">
    <source>
        <dbReference type="SAM" id="Coils"/>
    </source>
</evidence>
<evidence type="ECO:0000313" key="3">
    <source>
        <dbReference type="EMBL" id="CAE7746337.1"/>
    </source>
</evidence>